<dbReference type="Proteomes" id="UP000307808">
    <property type="component" value="Unassembled WGS sequence"/>
</dbReference>
<protein>
    <submittedName>
        <fullName evidence="1">Uncharacterized protein</fullName>
    </submittedName>
</protein>
<dbReference type="RefSeq" id="WP_137067369.1">
    <property type="nucleotide sequence ID" value="NZ_CP040748.1"/>
</dbReference>
<reference evidence="1 2" key="1">
    <citation type="submission" date="2019-04" db="EMBL/GenBank/DDBJ databases">
        <authorList>
            <person name="Dong K."/>
        </authorList>
    </citation>
    <scope>NUCLEOTIDE SEQUENCE [LARGE SCALE GENOMIC DNA]</scope>
    <source>
        <strain evidence="2">dk3543</strain>
    </source>
</reference>
<organism evidence="1 2">
    <name type="scientific">Nocardioides jishulii</name>
    <dbReference type="NCBI Taxonomy" id="2575440"/>
    <lineage>
        <taxon>Bacteria</taxon>
        <taxon>Bacillati</taxon>
        <taxon>Actinomycetota</taxon>
        <taxon>Actinomycetes</taxon>
        <taxon>Propionibacteriales</taxon>
        <taxon>Nocardioidaceae</taxon>
        <taxon>Nocardioides</taxon>
    </lineage>
</organism>
<gene>
    <name evidence="1" type="ORF">FC770_16150</name>
</gene>
<comment type="caution">
    <text evidence="1">The sequence shown here is derived from an EMBL/GenBank/DDBJ whole genome shotgun (WGS) entry which is preliminary data.</text>
</comment>
<keyword evidence="2" id="KW-1185">Reference proteome</keyword>
<name>A0A4U2YH25_9ACTN</name>
<sequence length="137" mass="14162">MLPVAASPTRARVLLLAEEADATDATDASVAVAIDSPLGRRLDALRSAAGLDESTVLLRVSPTNADAVAEALPEVVERLPDLQVTVLMGPLASETWRRHSAFQLHLTLVTTPAVDDDAEASAQAVRSALAGVAVMAG</sequence>
<proteinExistence type="predicted"/>
<dbReference type="OrthoDB" id="5240531at2"/>
<accession>A0A4U2YH25</accession>
<dbReference type="AlphaFoldDB" id="A0A4U2YH25"/>
<evidence type="ECO:0000313" key="2">
    <source>
        <dbReference type="Proteomes" id="UP000307808"/>
    </source>
</evidence>
<dbReference type="EMBL" id="SZPY01000005">
    <property type="protein sequence ID" value="TKI60336.1"/>
    <property type="molecule type" value="Genomic_DNA"/>
</dbReference>
<evidence type="ECO:0000313" key="1">
    <source>
        <dbReference type="EMBL" id="TKI60336.1"/>
    </source>
</evidence>